<evidence type="ECO:0000313" key="2">
    <source>
        <dbReference type="Proteomes" id="UP000245207"/>
    </source>
</evidence>
<keyword evidence="1" id="KW-0548">Nucleotidyltransferase</keyword>
<reference evidence="1 2" key="1">
    <citation type="journal article" date="2018" name="Mol. Plant">
        <title>The genome of Artemisia annua provides insight into the evolution of Asteraceae family and artemisinin biosynthesis.</title>
        <authorList>
            <person name="Shen Q."/>
            <person name="Zhang L."/>
            <person name="Liao Z."/>
            <person name="Wang S."/>
            <person name="Yan T."/>
            <person name="Shi P."/>
            <person name="Liu M."/>
            <person name="Fu X."/>
            <person name="Pan Q."/>
            <person name="Wang Y."/>
            <person name="Lv Z."/>
            <person name="Lu X."/>
            <person name="Zhang F."/>
            <person name="Jiang W."/>
            <person name="Ma Y."/>
            <person name="Chen M."/>
            <person name="Hao X."/>
            <person name="Li L."/>
            <person name="Tang Y."/>
            <person name="Lv G."/>
            <person name="Zhou Y."/>
            <person name="Sun X."/>
            <person name="Brodelius P.E."/>
            <person name="Rose J.K.C."/>
            <person name="Tang K."/>
        </authorList>
    </citation>
    <scope>NUCLEOTIDE SEQUENCE [LARGE SCALE GENOMIC DNA]</scope>
    <source>
        <strain evidence="2">cv. Huhao1</strain>
        <tissue evidence="1">Leaf</tissue>
    </source>
</reference>
<organism evidence="1 2">
    <name type="scientific">Artemisia annua</name>
    <name type="common">Sweet wormwood</name>
    <dbReference type="NCBI Taxonomy" id="35608"/>
    <lineage>
        <taxon>Eukaryota</taxon>
        <taxon>Viridiplantae</taxon>
        <taxon>Streptophyta</taxon>
        <taxon>Embryophyta</taxon>
        <taxon>Tracheophyta</taxon>
        <taxon>Spermatophyta</taxon>
        <taxon>Magnoliopsida</taxon>
        <taxon>eudicotyledons</taxon>
        <taxon>Gunneridae</taxon>
        <taxon>Pentapetalae</taxon>
        <taxon>asterids</taxon>
        <taxon>campanulids</taxon>
        <taxon>Asterales</taxon>
        <taxon>Asteraceae</taxon>
        <taxon>Asteroideae</taxon>
        <taxon>Anthemideae</taxon>
        <taxon>Artemisiinae</taxon>
        <taxon>Artemisia</taxon>
    </lineage>
</organism>
<accession>A0A2U1MKY3</accession>
<dbReference type="AlphaFoldDB" id="A0A2U1MKY3"/>
<dbReference type="InterPro" id="IPR036691">
    <property type="entry name" value="Endo/exonu/phosph_ase_sf"/>
</dbReference>
<dbReference type="GO" id="GO:0003964">
    <property type="term" value="F:RNA-directed DNA polymerase activity"/>
    <property type="evidence" value="ECO:0007669"/>
    <property type="project" value="UniProtKB-KW"/>
</dbReference>
<dbReference type="Proteomes" id="UP000245207">
    <property type="component" value="Unassembled WGS sequence"/>
</dbReference>
<dbReference type="OrthoDB" id="1932741at2759"/>
<evidence type="ECO:0000313" key="1">
    <source>
        <dbReference type="EMBL" id="PWA61930.1"/>
    </source>
</evidence>
<dbReference type="Gene3D" id="3.60.10.10">
    <property type="entry name" value="Endonuclease/exonuclease/phosphatase"/>
    <property type="match status" value="1"/>
</dbReference>
<proteinExistence type="predicted"/>
<gene>
    <name evidence="1" type="ORF">CTI12_AA351960</name>
</gene>
<comment type="caution">
    <text evidence="1">The sequence shown here is derived from an EMBL/GenBank/DDBJ whole genome shotgun (WGS) entry which is preliminary data.</text>
</comment>
<dbReference type="EMBL" id="PKPP01004989">
    <property type="protein sequence ID" value="PWA61930.1"/>
    <property type="molecule type" value="Genomic_DNA"/>
</dbReference>
<dbReference type="SUPFAM" id="SSF56219">
    <property type="entry name" value="DNase I-like"/>
    <property type="match status" value="1"/>
</dbReference>
<keyword evidence="1" id="KW-0695">RNA-directed DNA polymerase</keyword>
<sequence length="154" mass="17212">MDYVGSVGIAGGVVSMWDPSVFEAEESQKDVNFLLIRGRLKGSGEKINVMNVYAPQSSASKAILWSKIEGLVNAHQGMWLIMGDFNVVRVPEERRNSVFKAGQARVFNEFIHNSGLIEYGMKDRQFTCSRDNGRKLMGRRMCFLPKSSNLFVAG</sequence>
<keyword evidence="2" id="KW-1185">Reference proteome</keyword>
<protein>
    <submittedName>
        <fullName evidence="1">RNA-directed DNA polymerase, eukaryota, Reverse transcriptase zinc-binding domain protein</fullName>
    </submittedName>
</protein>
<keyword evidence="1" id="KW-0808">Transferase</keyword>
<name>A0A2U1MKY3_ARTAN</name>